<gene>
    <name evidence="4" type="ORF">MS3_08216</name>
</gene>
<feature type="compositionally biased region" description="Polar residues" evidence="2">
    <location>
        <begin position="1581"/>
        <end position="1598"/>
    </location>
</feature>
<feature type="domain" description="CortBP2/NAV1-like AAA+ ATPase lid" evidence="3">
    <location>
        <begin position="2206"/>
        <end position="2319"/>
    </location>
</feature>
<feature type="region of interest" description="Disordered" evidence="2">
    <location>
        <begin position="1581"/>
        <end position="1625"/>
    </location>
</feature>
<dbReference type="InterPro" id="IPR057568">
    <property type="entry name" value="CortBP2_NAV1-like_AAA_lid"/>
</dbReference>
<accession>A0A095CBD8</accession>
<feature type="compositionally biased region" description="Polar residues" evidence="2">
    <location>
        <begin position="126"/>
        <end position="152"/>
    </location>
</feature>
<evidence type="ECO:0000256" key="2">
    <source>
        <dbReference type="SAM" id="MobiDB-lite"/>
    </source>
</evidence>
<feature type="region of interest" description="Disordered" evidence="2">
    <location>
        <begin position="391"/>
        <end position="413"/>
    </location>
</feature>
<feature type="compositionally biased region" description="Polar residues" evidence="2">
    <location>
        <begin position="228"/>
        <end position="244"/>
    </location>
</feature>
<sequence length="2450" mass="278072">MLCGISNSVSSHEIANTSTLTVKNHNHNRIHSEFPNNHFNKIHMLKTETGKRPPAGYSWVPNEKFGIRPQSLGLYQSNPMLHDQRSLGPNTNPSDSSHRPTILSSNIGRKEDFNSKSYSKKRRGTFDNNNKNVTVPTSLVSPNITYNSNNTSKNEKFKTNLPYFHSSHPKKSTSRTSSRENIRERSPVKFFSAKETHFLNYNATGNARESYKYAAVVNKYKEKIQSISDETTKVSQARSASTPSRKLPQDEEKNAKNAEFQKLHEPQLNSSQIKSHEANKLIKDDNNTQSSSKKNELQNVISPSIISQRTDHLDITSFLATSGNNTPIWSTNPLPINALTNSSVARLCDLTDPADAFNSNKQSLTHDNYINNDLDEFTQLQSVYSQITHKQKTKQKYSLPNSNSAASSLSAGDDRTFCDSGISSSSYSKDSACTSPSDPNAYNPMPSLGINEWVSTCKIPCDKEPIFDSNCHQKPNQGISLSKSSRIPSISKLTDRPKINTSSEMVDSQPAFSTIQRTQRPKTVGKLICQSSKEVASVISQNDDFDSQSPSLKFNHDVNSLNKISQSTKHLCDNASRLYSTPSSSNAMISKRPNKIFINSTSDEMYISNKMNKQHNHSHQQLKLSNDQQHKICHNQSSVIISDCDKSKVKRDNGKSTILYDEPSLKITCNELEQLTDTREMNSYFKPFSQSGAIPRPRELFSLITSEKVVGDQKKSPDIKPIKSSVVTSEPEISLLSKSLPGVVAENPYHKPADFTNDPDLLLSSLSKLSCDPCLEDNSWDQNYFSDVESEYAALELILPIPKRESLTEAEIALELDKKLSEAIPDQVSGAFVNIINPNTSLTNNVVSSGKCLEPGYFSDTEAIFSSQRKFKPLSDPNNCKLPIASVAPIMSTQPAPFINVLDENKKRLLAPNNINLKTRELSSPLQCTSKIDGMMQIQEIKWPRLCSLQNLVHSENKGRLRHSSNHHDAINKTSLRVTNCTIGTGPLSQVKLPYPTASMMVNVGSLNDITAKSGGSHYEGQRKGIHNTYSELDQCRTSGKLLNGDLNGAAPALNCPSIKSADLMIENFRQETKRLQDHIGVLSSHLSVKTISSRLDVIQKIIENHGDQRKSEHSCRPNTNGDKIHSNDNTINNIDKITSDWHSGIDCEKYSENSNINEQKHTITSTDINSQRMFKTKHSRGQLVDLTINESQRWTRKNSDPPKHNKLIDDDILIDFDSIRSEQSFVSPYIKINEHLTSEYKVKQNANYGNIENNANNLISVSYNDIRCNIIPNYQHYPDLMSTSLTKNSSFIKRKSRSLHKQPNDHELHYANHFDKTDPNTLFDNGNHSKRLPSPCVLLKTAQEIDKGPKVLPGHVQNTAISNYDLRPKRLIETERMVRQELASTRQKSTTYNNTISNNNSNNILSNDCHKLVKQTSPRSLKKSYFNEKKQIIRSLNKSKYIISDKSLSDDELHENNSTILINSRTNLSKFENITTISNEMNYGNKSETEKMLKDSKIETLEETMENMVVRLEQLQAMDNFKNSEIHELQSIINQLRDDMNSKSLVSSPSHFQPKPPRSTSCRTLPDAMYQDLQDSVSLNSFTSGTSAGSQDPSIHSQQQQQQKMNSKSDEKYPNQISRSPSALDTERSYVKHSHWLCLHLELFCLVSDPVAHLQLRSSFSKAFKKRAKSNIRPNDSEILMNDNSTTNLQSTLHDQVTENNHKLQCEQQLDRLYLTVSRMRWQMNLLEARNKKLQEIVLKYNPDEVLRNELYTVKLEKKVSLYDLSTHHFQDSCQFVQVFVHTESICQRNLDKIPNTSQCRDQPAANNNSEDTPLNCIRSFKIGCTGLLDEMTWEDLDERLQKLLQYYINFLDPNNQLQLESLELQAYQLNFTFTEQNEIKTQSIVRSFTSPTLSSSSTESQSQISCTILLPTPYTDEQIYSQSPIVWINDMINKHDTKHYTLSIQIHLKGCTMKFPLQKDQKPPHQQVFEQKEMLKYVCFGSLIPLITLNTYLSTIRDNSIVIIYGASGTGKSQLVNDLTRILVANPHIKNAVYNFCFKHDGSTTVKELKNTLTQQLNSFTNYGYPEVINLLNIHHFQGSLSDLFSILTFSSNCPKIIGTSGTGNLELEKFLIDNQINSNLLHFITLKGVQFEDMCSITFLHINKTTTFISIGRVINHLSDINDAKEYLERSLNRKLIQYRLFNEFYSSYGFNEDKDSLDKFVTQVEDKNLNHLISWLTEFWNQLNEIPYSLLQSNQFTIFGIRTFLTCPMHSQLSLNWFLDLWNNMLVPILFKDIKNVTTSTMPTKKEPLNNIFKTLNNILGWITITWPWNPTVVNFPKSIREPKITLTQNSISMVKNYQLTLSTLCNSDVEICQHRTSMDSGIILDGINPTNNNLFSCFENNSNIMYGNNYYNHYHYPYGMGDNYNVQQHGANITDCNQLTTTTSYQLKNENRTRGNCTKTVTSVK</sequence>
<evidence type="ECO:0000256" key="1">
    <source>
        <dbReference type="ARBA" id="ARBA00023054"/>
    </source>
</evidence>
<feature type="region of interest" description="Disordered" evidence="2">
    <location>
        <begin position="228"/>
        <end position="253"/>
    </location>
</feature>
<dbReference type="PANTHER" id="PTHR12784:SF28">
    <property type="entry name" value="PROTEIN SICKIE"/>
    <property type="match status" value="1"/>
</dbReference>
<organism evidence="4">
    <name type="scientific">Schistosoma haematobium</name>
    <name type="common">Blood fluke</name>
    <dbReference type="NCBI Taxonomy" id="6185"/>
    <lineage>
        <taxon>Eukaryota</taxon>
        <taxon>Metazoa</taxon>
        <taxon>Spiralia</taxon>
        <taxon>Lophotrochozoa</taxon>
        <taxon>Platyhelminthes</taxon>
        <taxon>Trematoda</taxon>
        <taxon>Digenea</taxon>
        <taxon>Strigeidida</taxon>
        <taxon>Schistosomatoidea</taxon>
        <taxon>Schistosomatidae</taxon>
        <taxon>Schistosoma</taxon>
    </lineage>
</organism>
<feature type="compositionally biased region" description="Basic and acidic residues" evidence="2">
    <location>
        <begin position="1107"/>
        <end position="1116"/>
    </location>
</feature>
<dbReference type="GO" id="GO:0022008">
    <property type="term" value="P:neurogenesis"/>
    <property type="evidence" value="ECO:0007669"/>
    <property type="project" value="InterPro"/>
</dbReference>
<feature type="region of interest" description="Disordered" evidence="2">
    <location>
        <begin position="1107"/>
        <end position="1129"/>
    </location>
</feature>
<dbReference type="Pfam" id="PF25408">
    <property type="entry name" value="AAA_lid_NAV1"/>
    <property type="match status" value="1"/>
</dbReference>
<dbReference type="EMBL" id="KL251282">
    <property type="protein sequence ID" value="KGB39763.1"/>
    <property type="molecule type" value="Genomic_DNA"/>
</dbReference>
<dbReference type="PANTHER" id="PTHR12784">
    <property type="entry name" value="STEERIN"/>
    <property type="match status" value="1"/>
</dbReference>
<reference evidence="4" key="1">
    <citation type="journal article" date="2012" name="Nat. Genet.">
        <title>Whole-genome sequence of Schistosoma haematobium.</title>
        <authorList>
            <person name="Young N.D."/>
            <person name="Jex A.R."/>
            <person name="Li B."/>
            <person name="Liu S."/>
            <person name="Yang L."/>
            <person name="Xiong Z."/>
            <person name="Li Y."/>
            <person name="Cantacessi C."/>
            <person name="Hall R.S."/>
            <person name="Xu X."/>
            <person name="Chen F."/>
            <person name="Wu X."/>
            <person name="Zerlotini A."/>
            <person name="Oliveira G."/>
            <person name="Hofmann A."/>
            <person name="Zhang G."/>
            <person name="Fang X."/>
            <person name="Kang Y."/>
            <person name="Campbell B.E."/>
            <person name="Loukas A."/>
            <person name="Ranganathan S."/>
            <person name="Rollinson D."/>
            <person name="Rinaldi G."/>
            <person name="Brindley P.J."/>
            <person name="Yang H."/>
            <person name="Wang J."/>
            <person name="Wang J."/>
            <person name="Gasser R.B."/>
        </authorList>
    </citation>
    <scope>NUCLEOTIDE SEQUENCE [LARGE SCALE GENOMIC DNA]</scope>
</reference>
<dbReference type="STRING" id="6185.A0A095CBD8"/>
<dbReference type="InterPro" id="IPR039041">
    <property type="entry name" value="Nav/unc-53"/>
</dbReference>
<name>A0A095CBD8_SCHHA</name>
<feature type="region of interest" description="Disordered" evidence="2">
    <location>
        <begin position="80"/>
        <end position="188"/>
    </location>
</feature>
<proteinExistence type="predicted"/>
<feature type="compositionally biased region" description="Basic and acidic residues" evidence="2">
    <location>
        <begin position="177"/>
        <end position="188"/>
    </location>
</feature>
<evidence type="ECO:0000313" key="4">
    <source>
        <dbReference type="EMBL" id="KGB39763.1"/>
    </source>
</evidence>
<evidence type="ECO:0000259" key="3">
    <source>
        <dbReference type="Pfam" id="PF25408"/>
    </source>
</evidence>
<feature type="compositionally biased region" description="Low complexity" evidence="2">
    <location>
        <begin position="398"/>
        <end position="411"/>
    </location>
</feature>
<feature type="region of interest" description="Disordered" evidence="2">
    <location>
        <begin position="1543"/>
        <end position="1565"/>
    </location>
</feature>
<feature type="compositionally biased region" description="Polar residues" evidence="2">
    <location>
        <begin position="1543"/>
        <end position="1552"/>
    </location>
</feature>
<protein>
    <submittedName>
        <fullName evidence="4">Neuron navigator 3</fullName>
    </submittedName>
</protein>
<keyword evidence="1" id="KW-0175">Coiled coil</keyword>